<dbReference type="PROSITE" id="PS51375">
    <property type="entry name" value="PPR"/>
    <property type="match status" value="5"/>
</dbReference>
<dbReference type="PANTHER" id="PTHR47926">
    <property type="entry name" value="PENTATRICOPEPTIDE REPEAT-CONTAINING PROTEIN"/>
    <property type="match status" value="1"/>
</dbReference>
<feature type="repeat" description="PPR" evidence="2">
    <location>
        <begin position="456"/>
        <end position="486"/>
    </location>
</feature>
<evidence type="ECO:0000256" key="1">
    <source>
        <dbReference type="ARBA" id="ARBA00022737"/>
    </source>
</evidence>
<protein>
    <recommendedName>
        <fullName evidence="5">Pentatricopeptide repeat-containing protein</fullName>
    </recommendedName>
</protein>
<evidence type="ECO:0000256" key="2">
    <source>
        <dbReference type="PROSITE-ProRule" id="PRU00708"/>
    </source>
</evidence>
<accession>A0AAE0EGG5</accession>
<evidence type="ECO:0000313" key="3">
    <source>
        <dbReference type="EMBL" id="KAK3227558.1"/>
    </source>
</evidence>
<dbReference type="NCBIfam" id="TIGR00756">
    <property type="entry name" value="PPR"/>
    <property type="match status" value="4"/>
</dbReference>
<feature type="repeat" description="PPR" evidence="2">
    <location>
        <begin position="149"/>
        <end position="183"/>
    </location>
</feature>
<dbReference type="FunFam" id="1.25.40.10:FF:000353">
    <property type="entry name" value="Pentatricopeptide repeat-containing protein At4g39530"/>
    <property type="match status" value="1"/>
</dbReference>
<dbReference type="InterPro" id="IPR002885">
    <property type="entry name" value="PPR_rpt"/>
</dbReference>
<feature type="repeat" description="PPR" evidence="2">
    <location>
        <begin position="558"/>
        <end position="592"/>
    </location>
</feature>
<dbReference type="FunFam" id="1.25.40.10:FF:000640">
    <property type="entry name" value="Tetratricopeptide repeat (TPR)-like superfamily protein"/>
    <property type="match status" value="1"/>
</dbReference>
<dbReference type="InterPro" id="IPR011990">
    <property type="entry name" value="TPR-like_helical_dom_sf"/>
</dbReference>
<organism evidence="3 4">
    <name type="scientific">Dipteronia sinensis</name>
    <dbReference type="NCBI Taxonomy" id="43782"/>
    <lineage>
        <taxon>Eukaryota</taxon>
        <taxon>Viridiplantae</taxon>
        <taxon>Streptophyta</taxon>
        <taxon>Embryophyta</taxon>
        <taxon>Tracheophyta</taxon>
        <taxon>Spermatophyta</taxon>
        <taxon>Magnoliopsida</taxon>
        <taxon>eudicotyledons</taxon>
        <taxon>Gunneridae</taxon>
        <taxon>Pentapetalae</taxon>
        <taxon>rosids</taxon>
        <taxon>malvids</taxon>
        <taxon>Sapindales</taxon>
        <taxon>Sapindaceae</taxon>
        <taxon>Hippocastanoideae</taxon>
        <taxon>Acereae</taxon>
        <taxon>Dipteronia</taxon>
    </lineage>
</organism>
<comment type="caution">
    <text evidence="3">The sequence shown here is derived from an EMBL/GenBank/DDBJ whole genome shotgun (WGS) entry which is preliminary data.</text>
</comment>
<gene>
    <name evidence="3" type="ORF">Dsin_007420</name>
</gene>
<evidence type="ECO:0008006" key="5">
    <source>
        <dbReference type="Google" id="ProtNLM"/>
    </source>
</evidence>
<feature type="repeat" description="PPR" evidence="2">
    <location>
        <begin position="250"/>
        <end position="284"/>
    </location>
</feature>
<dbReference type="AlphaFoldDB" id="A0AAE0EGG5"/>
<keyword evidence="4" id="KW-1185">Reference proteome</keyword>
<dbReference type="GO" id="GO:0009451">
    <property type="term" value="P:RNA modification"/>
    <property type="evidence" value="ECO:0007669"/>
    <property type="project" value="InterPro"/>
</dbReference>
<feature type="repeat" description="PPR" evidence="2">
    <location>
        <begin position="354"/>
        <end position="388"/>
    </location>
</feature>
<dbReference type="PANTHER" id="PTHR47926:SF347">
    <property type="entry name" value="PENTATRICOPEPTIDE REPEAT-CONTAINING PROTEIN"/>
    <property type="match status" value="1"/>
</dbReference>
<dbReference type="Pfam" id="PF01535">
    <property type="entry name" value="PPR"/>
    <property type="match status" value="8"/>
</dbReference>
<keyword evidence="1" id="KW-0677">Repeat</keyword>
<dbReference type="InterPro" id="IPR046960">
    <property type="entry name" value="PPR_At4g14850-like_plant"/>
</dbReference>
<dbReference type="GO" id="GO:0003723">
    <property type="term" value="F:RNA binding"/>
    <property type="evidence" value="ECO:0007669"/>
    <property type="project" value="InterPro"/>
</dbReference>
<name>A0AAE0EGG5_9ROSI</name>
<dbReference type="Proteomes" id="UP001281410">
    <property type="component" value="Unassembled WGS sequence"/>
</dbReference>
<sequence length="739" mass="82150">MLRLRHSLSLSSPSLSPAPTCTTIRSFSFNALNILKNLISPTNSYSLFSKIHSLRAFNMSQFSTFIQPFDKMPQRSLLSQNIHIQFVLDLLKFSNLRPDIITVVNVHCFTLKVGFLANLPTSTSLLTAYSRTGDFGSSWDLFNETCNKDVIFWNAMITASVENNCFSMAMHFLVEMIEEGIGFDSTTLLIVVSALSLLNFLKQGGVIHGLSIKAGMLSYSNLCNALMDMYAKCGDLNSSQCMFAGMDCRDIVSWNTIVSGCLHNGHPEKSLLFFREMICCSGKQVRPDNVSLSCAISACLAELSFGQVIHGLGIKLGYMDSSFISVANSLISLYSQCGDIQVAESVFCGMTCKDIISWNAMIDGFASNGKILEAFDLLHEMQLTGSVQADTATVVSVIPLCAELMLLREGRSIHGYAVRRLMGYDILVTNSLMDFYSKCNNLTEAKLLFNTIPLKDLVSWNTMISGYSHNGHSKEAQTLFKEMLHFCSHFSLSTLLAILPSSDSPEFLKFGTQIHSWQLKLGFSKNILAVNSLMHMYINCGDLMASFSLLQNFFYIRDTSCWNTVIVACTHNGHLREALKTFNLMRQESNASHDSITLVNVISVCGILEQAFQGRSLHGLAVKSSMGCNTRVQNSLITMYSRCKDVESASLVFRLMSNHNLCSWNCMISAFSQNRAEMKALDLFRCLPFEHNEFTIVSILSACTQLGVIRHGKQIYGHLYRFGTSGKLFHICSACGYVQ</sequence>
<dbReference type="FunFam" id="1.25.40.10:FF:000073">
    <property type="entry name" value="Pentatricopeptide repeat-containing protein chloroplastic"/>
    <property type="match status" value="1"/>
</dbReference>
<dbReference type="Pfam" id="PF13041">
    <property type="entry name" value="PPR_2"/>
    <property type="match status" value="1"/>
</dbReference>
<reference evidence="3" key="1">
    <citation type="journal article" date="2023" name="Plant J.">
        <title>Genome sequences and population genomics provide insights into the demographic history, inbreeding, and mutation load of two 'living fossil' tree species of Dipteronia.</title>
        <authorList>
            <person name="Feng Y."/>
            <person name="Comes H.P."/>
            <person name="Chen J."/>
            <person name="Zhu S."/>
            <person name="Lu R."/>
            <person name="Zhang X."/>
            <person name="Li P."/>
            <person name="Qiu J."/>
            <person name="Olsen K.M."/>
            <person name="Qiu Y."/>
        </authorList>
    </citation>
    <scope>NUCLEOTIDE SEQUENCE</scope>
    <source>
        <strain evidence="3">NBL</strain>
    </source>
</reference>
<evidence type="ECO:0000313" key="4">
    <source>
        <dbReference type="Proteomes" id="UP001281410"/>
    </source>
</evidence>
<dbReference type="Gene3D" id="1.25.40.10">
    <property type="entry name" value="Tetratricopeptide repeat domain"/>
    <property type="match status" value="6"/>
</dbReference>
<dbReference type="EMBL" id="JANJYJ010000002">
    <property type="protein sequence ID" value="KAK3227558.1"/>
    <property type="molecule type" value="Genomic_DNA"/>
</dbReference>
<proteinExistence type="predicted"/>